<dbReference type="SUPFAM" id="SSF53448">
    <property type="entry name" value="Nucleotide-diphospho-sugar transferases"/>
    <property type="match status" value="1"/>
</dbReference>
<dbReference type="PANTHER" id="PTHR22916">
    <property type="entry name" value="GLYCOSYLTRANSFERASE"/>
    <property type="match status" value="1"/>
</dbReference>
<dbReference type="InterPro" id="IPR001173">
    <property type="entry name" value="Glyco_trans_2-like"/>
</dbReference>
<dbReference type="Gene3D" id="3.90.550.10">
    <property type="entry name" value="Spore Coat Polysaccharide Biosynthesis Protein SpsA, Chain A"/>
    <property type="match status" value="1"/>
</dbReference>
<evidence type="ECO:0000259" key="1">
    <source>
        <dbReference type="Pfam" id="PF00535"/>
    </source>
</evidence>
<dbReference type="CDD" id="cd00761">
    <property type="entry name" value="Glyco_tranf_GTA_type"/>
    <property type="match status" value="1"/>
</dbReference>
<comment type="caution">
    <text evidence="2">The sequence shown here is derived from an EMBL/GenBank/DDBJ whole genome shotgun (WGS) entry which is preliminary data.</text>
</comment>
<dbReference type="EMBL" id="PFEQ01000014">
    <property type="protein sequence ID" value="PJE73886.1"/>
    <property type="molecule type" value="Genomic_DNA"/>
</dbReference>
<reference evidence="3" key="1">
    <citation type="submission" date="2017-09" db="EMBL/GenBank/DDBJ databases">
        <title>Depth-based differentiation of microbial function through sediment-hosted aquifers and enrichment of novel symbionts in the deep terrestrial subsurface.</title>
        <authorList>
            <person name="Probst A.J."/>
            <person name="Ladd B."/>
            <person name="Jarett J.K."/>
            <person name="Geller-Mcgrath D.E."/>
            <person name="Sieber C.M.K."/>
            <person name="Emerson J.B."/>
            <person name="Anantharaman K."/>
            <person name="Thomas B.C."/>
            <person name="Malmstrom R."/>
            <person name="Stieglmeier M."/>
            <person name="Klingl A."/>
            <person name="Woyke T."/>
            <person name="Ryan C.M."/>
            <person name="Banfield J.F."/>
        </authorList>
    </citation>
    <scope>NUCLEOTIDE SEQUENCE [LARGE SCALE GENOMIC DNA]</scope>
</reference>
<evidence type="ECO:0000313" key="3">
    <source>
        <dbReference type="Proteomes" id="UP000228700"/>
    </source>
</evidence>
<dbReference type="GO" id="GO:0016758">
    <property type="term" value="F:hexosyltransferase activity"/>
    <property type="evidence" value="ECO:0007669"/>
    <property type="project" value="UniProtKB-ARBA"/>
</dbReference>
<protein>
    <recommendedName>
        <fullName evidence="1">Glycosyltransferase 2-like domain-containing protein</fullName>
    </recommendedName>
</protein>
<dbReference type="Proteomes" id="UP000228700">
    <property type="component" value="Unassembled WGS sequence"/>
</dbReference>
<accession>A0A2M8LB83</accession>
<evidence type="ECO:0000313" key="2">
    <source>
        <dbReference type="EMBL" id="PJE73886.1"/>
    </source>
</evidence>
<dbReference type="Pfam" id="PF00535">
    <property type="entry name" value="Glycos_transf_2"/>
    <property type="match status" value="1"/>
</dbReference>
<dbReference type="AlphaFoldDB" id="A0A2M8LB83"/>
<organism evidence="2 3">
    <name type="scientific">Candidatus Taylorbacteria bacterium CG10_big_fil_rev_8_21_14_0_10_41_48</name>
    <dbReference type="NCBI Taxonomy" id="1975024"/>
    <lineage>
        <taxon>Bacteria</taxon>
        <taxon>Candidatus Tayloriibacteriota</taxon>
    </lineage>
</organism>
<feature type="domain" description="Glycosyltransferase 2-like" evidence="1">
    <location>
        <begin position="6"/>
        <end position="137"/>
    </location>
</feature>
<name>A0A2M8LB83_9BACT</name>
<gene>
    <name evidence="2" type="ORF">COV01_03530</name>
</gene>
<proteinExistence type="predicted"/>
<sequence>MKPLISVIIPTYNCAPTIDIAIQSVLDQTWKNLEIIVVDDHSSDNTKVVVETLVKKDDRVQYHLLPFNDPHRVNKKGRNINAGYSARNFGLKQSKGDYITFQDADDASFANRIEIQYELLKKYNATHLCLDWQMFDEKYIGKQFNAHKFMKDNPGMIEPKRLVVLASQNKGIAYKIIGGAASKISFDIKCARLINKLFFGSLDGYPGTGNSPLFKREVIDKVIFRKLDDRVWPSFTGRGADRDFNFQVAETFRNSYVFFIPMYLWRQNKQNEKYEEIVSGYIID</sequence>
<dbReference type="InterPro" id="IPR029044">
    <property type="entry name" value="Nucleotide-diphossugar_trans"/>
</dbReference>
<dbReference type="PANTHER" id="PTHR22916:SF3">
    <property type="entry name" value="UDP-GLCNAC:BETAGAL BETA-1,3-N-ACETYLGLUCOSAMINYLTRANSFERASE-LIKE PROTEIN 1"/>
    <property type="match status" value="1"/>
</dbReference>